<dbReference type="SUPFAM" id="SSF51197">
    <property type="entry name" value="Clavaminate synthase-like"/>
    <property type="match status" value="1"/>
</dbReference>
<dbReference type="PRINTS" id="PR00682">
    <property type="entry name" value="IPNSYNTHASE"/>
</dbReference>
<dbReference type="Pfam" id="PF14226">
    <property type="entry name" value="DIOX_N"/>
    <property type="match status" value="1"/>
</dbReference>
<keyword evidence="2" id="KW-0479">Metal-binding</keyword>
<evidence type="ECO:0000259" key="3">
    <source>
        <dbReference type="PROSITE" id="PS51471"/>
    </source>
</evidence>
<protein>
    <submittedName>
        <fullName evidence="4">Protein DMR6-like oxygenase</fullName>
    </submittedName>
</protein>
<feature type="domain" description="Fe2OG dioxygenase" evidence="3">
    <location>
        <begin position="178"/>
        <end position="272"/>
    </location>
</feature>
<reference evidence="4 5" key="1">
    <citation type="submission" date="2018-05" db="EMBL/GenBank/DDBJ databases">
        <title>Genome sequencing and assembly of the regulated plant pathogen Lachnellula willkommii and related sister species for the development of diagnostic species identification markers.</title>
        <authorList>
            <person name="Giroux E."/>
            <person name="Bilodeau G."/>
        </authorList>
    </citation>
    <scope>NUCLEOTIDE SEQUENCE [LARGE SCALE GENOMIC DNA]</scope>
    <source>
        <strain evidence="4 5">CBS 268.59</strain>
    </source>
</reference>
<evidence type="ECO:0000256" key="1">
    <source>
        <dbReference type="ARBA" id="ARBA00008056"/>
    </source>
</evidence>
<keyword evidence="5" id="KW-1185">Reference proteome</keyword>
<dbReference type="EMBL" id="QGMK01000045">
    <property type="protein sequence ID" value="TVY84915.1"/>
    <property type="molecule type" value="Genomic_DNA"/>
</dbReference>
<dbReference type="AlphaFoldDB" id="A0A8T9CGH1"/>
<evidence type="ECO:0000313" key="5">
    <source>
        <dbReference type="Proteomes" id="UP000469558"/>
    </source>
</evidence>
<evidence type="ECO:0000313" key="4">
    <source>
        <dbReference type="EMBL" id="TVY84915.1"/>
    </source>
</evidence>
<dbReference type="InterPro" id="IPR050231">
    <property type="entry name" value="Iron_ascorbate_oxido_reductase"/>
</dbReference>
<dbReference type="PANTHER" id="PTHR47990">
    <property type="entry name" value="2-OXOGLUTARATE (2OG) AND FE(II)-DEPENDENT OXYGENASE SUPERFAMILY PROTEIN-RELATED"/>
    <property type="match status" value="1"/>
</dbReference>
<organism evidence="4 5">
    <name type="scientific">Lachnellula suecica</name>
    <dbReference type="NCBI Taxonomy" id="602035"/>
    <lineage>
        <taxon>Eukaryota</taxon>
        <taxon>Fungi</taxon>
        <taxon>Dikarya</taxon>
        <taxon>Ascomycota</taxon>
        <taxon>Pezizomycotina</taxon>
        <taxon>Leotiomycetes</taxon>
        <taxon>Helotiales</taxon>
        <taxon>Lachnaceae</taxon>
        <taxon>Lachnellula</taxon>
    </lineage>
</organism>
<keyword evidence="2" id="KW-0560">Oxidoreductase</keyword>
<comment type="caution">
    <text evidence="4">The sequence shown here is derived from an EMBL/GenBank/DDBJ whole genome shotgun (WGS) entry which is preliminary data.</text>
</comment>
<dbReference type="Proteomes" id="UP000469558">
    <property type="component" value="Unassembled WGS sequence"/>
</dbReference>
<dbReference type="GO" id="GO:0044283">
    <property type="term" value="P:small molecule biosynthetic process"/>
    <property type="evidence" value="ECO:0007669"/>
    <property type="project" value="UniProtKB-ARBA"/>
</dbReference>
<proteinExistence type="inferred from homology"/>
<dbReference type="InterPro" id="IPR026992">
    <property type="entry name" value="DIOX_N"/>
</dbReference>
<dbReference type="PROSITE" id="PS51471">
    <property type="entry name" value="FE2OG_OXY"/>
    <property type="match status" value="1"/>
</dbReference>
<evidence type="ECO:0000256" key="2">
    <source>
        <dbReference type="RuleBase" id="RU003682"/>
    </source>
</evidence>
<dbReference type="GO" id="GO:0016491">
    <property type="term" value="F:oxidoreductase activity"/>
    <property type="evidence" value="ECO:0007669"/>
    <property type="project" value="UniProtKB-KW"/>
</dbReference>
<dbReference type="Pfam" id="PF03171">
    <property type="entry name" value="2OG-FeII_Oxy"/>
    <property type="match status" value="1"/>
</dbReference>
<dbReference type="InterPro" id="IPR027443">
    <property type="entry name" value="IPNS-like_sf"/>
</dbReference>
<dbReference type="OrthoDB" id="288590at2759"/>
<accession>A0A8T9CGH1</accession>
<gene>
    <name evidence="4" type="primary">DLO1</name>
    <name evidence="4" type="ORF">LSUE1_G001849</name>
</gene>
<dbReference type="Gene3D" id="2.60.120.330">
    <property type="entry name" value="B-lactam Antibiotic, Isopenicillin N Synthase, Chain"/>
    <property type="match status" value="1"/>
</dbReference>
<sequence>MGSLPPRSIPLIDLSLFTNPPSPSARVETARSLVKACHETGFVYITNCGIESSRIGEAFSWGHRFYALPDEKKSLAKHKDGSTVFRGWSCVGKEQVPEIEGEKKADVVDFTEAYGIGTDDNLEEPNVWIPESVLSGFRTFTAEFHSECWQVATQVLRALALGLGLPDEEFLLRLHQQKDNELSLRHYPPVDEETIRSGELDRLGAHTDFDSFTLLWQDKVGGLEVKDMSGKWVDVQPMEDTLVMNIGDVLQRWSNGISALLHFAVIFLSVQN</sequence>
<dbReference type="InterPro" id="IPR044861">
    <property type="entry name" value="IPNS-like_FE2OG_OXY"/>
</dbReference>
<dbReference type="GO" id="GO:0046872">
    <property type="term" value="F:metal ion binding"/>
    <property type="evidence" value="ECO:0007669"/>
    <property type="project" value="UniProtKB-KW"/>
</dbReference>
<comment type="similarity">
    <text evidence="1 2">Belongs to the iron/ascorbate-dependent oxidoreductase family.</text>
</comment>
<name>A0A8T9CGH1_9HELO</name>
<keyword evidence="2" id="KW-0408">Iron</keyword>
<dbReference type="InterPro" id="IPR005123">
    <property type="entry name" value="Oxoglu/Fe-dep_dioxygenase_dom"/>
</dbReference>